<reference evidence="2" key="1">
    <citation type="submission" date="2017-05" db="EMBL/GenBank/DDBJ databases">
        <title>Streptomyces olivochromogenes NBRC 3561 whole genome shotgun sequence.</title>
        <authorList>
            <person name="Dohra H."/>
            <person name="Kodani S."/>
        </authorList>
    </citation>
    <scope>NUCLEOTIDE SEQUENCE [LARGE SCALE GENOMIC DNA]</scope>
    <source>
        <strain evidence="2">NBRC 3561</strain>
    </source>
</reference>
<evidence type="ECO:0000313" key="1">
    <source>
        <dbReference type="EMBL" id="GAX56727.1"/>
    </source>
</evidence>
<dbReference type="Proteomes" id="UP000217446">
    <property type="component" value="Unassembled WGS sequence"/>
</dbReference>
<dbReference type="AlphaFoldDB" id="A0A250VRA3"/>
<keyword evidence="2" id="KW-1185">Reference proteome</keyword>
<name>A0A250VRA3_STROL</name>
<protein>
    <submittedName>
        <fullName evidence="1">Uncharacterized protein</fullName>
    </submittedName>
</protein>
<proteinExistence type="predicted"/>
<accession>A0A250VRA3</accession>
<dbReference type="EMBL" id="BDQI01000028">
    <property type="protein sequence ID" value="GAX56727.1"/>
    <property type="molecule type" value="Genomic_DNA"/>
</dbReference>
<comment type="caution">
    <text evidence="1">The sequence shown here is derived from an EMBL/GenBank/DDBJ whole genome shotgun (WGS) entry which is preliminary data.</text>
</comment>
<organism evidence="1 2">
    <name type="scientific">Streptomyces olivochromogenes</name>
    <dbReference type="NCBI Taxonomy" id="1963"/>
    <lineage>
        <taxon>Bacteria</taxon>
        <taxon>Bacillati</taxon>
        <taxon>Actinomycetota</taxon>
        <taxon>Actinomycetes</taxon>
        <taxon>Kitasatosporales</taxon>
        <taxon>Streptomycetaceae</taxon>
        <taxon>Streptomyces</taxon>
    </lineage>
</organism>
<sequence length="33" mass="3669">MPLRGLRQALAEFNPDGVFDEVVRTEAIVATRP</sequence>
<evidence type="ECO:0000313" key="2">
    <source>
        <dbReference type="Proteomes" id="UP000217446"/>
    </source>
</evidence>
<gene>
    <name evidence="1" type="ORF">SO3561_08295</name>
</gene>